<feature type="transmembrane region" description="Helical" evidence="1">
    <location>
        <begin position="82"/>
        <end position="102"/>
    </location>
</feature>
<protein>
    <recommendedName>
        <fullName evidence="2">Putative zinc-finger domain-containing protein</fullName>
    </recommendedName>
</protein>
<sequence>MMGHEEIEKLIHKRLDKEITKEEEEKLFKHIEKCPQCKGFYLEMERIKQEIFNLTEFFPGPEFNARVMSEIKVRRHLPWYRVVPVFGVLYLTGFALLLLTPIPNYLFSKLLLKLPGFVHIFDKIKPVGNGLFLFVSSFLKFNQFLICAGFLFSLFMFFVLGKILKNKEVL</sequence>
<accession>A0A7V1EID1</accession>
<dbReference type="EMBL" id="DSKY01000020">
    <property type="protein sequence ID" value="HDY59357.1"/>
    <property type="molecule type" value="Genomic_DNA"/>
</dbReference>
<proteinExistence type="predicted"/>
<feature type="domain" description="Putative zinc-finger" evidence="2">
    <location>
        <begin position="5"/>
        <end position="37"/>
    </location>
</feature>
<comment type="caution">
    <text evidence="3">The sequence shown here is derived from an EMBL/GenBank/DDBJ whole genome shotgun (WGS) entry which is preliminary data.</text>
</comment>
<keyword evidence="1" id="KW-0472">Membrane</keyword>
<keyword evidence="1" id="KW-1133">Transmembrane helix</keyword>
<dbReference type="Pfam" id="PF13490">
    <property type="entry name" value="zf-HC2"/>
    <property type="match status" value="1"/>
</dbReference>
<evidence type="ECO:0000259" key="2">
    <source>
        <dbReference type="Pfam" id="PF13490"/>
    </source>
</evidence>
<evidence type="ECO:0000313" key="3">
    <source>
        <dbReference type="EMBL" id="HDY59357.1"/>
    </source>
</evidence>
<keyword evidence="1" id="KW-0812">Transmembrane</keyword>
<dbReference type="AlphaFoldDB" id="A0A7V1EID1"/>
<evidence type="ECO:0000256" key="1">
    <source>
        <dbReference type="SAM" id="Phobius"/>
    </source>
</evidence>
<reference evidence="3" key="1">
    <citation type="journal article" date="2020" name="mSystems">
        <title>Genome- and Community-Level Interaction Insights into Carbon Utilization and Element Cycling Functions of Hydrothermarchaeota in Hydrothermal Sediment.</title>
        <authorList>
            <person name="Zhou Z."/>
            <person name="Liu Y."/>
            <person name="Xu W."/>
            <person name="Pan J."/>
            <person name="Luo Z.H."/>
            <person name="Li M."/>
        </authorList>
    </citation>
    <scope>NUCLEOTIDE SEQUENCE [LARGE SCALE GENOMIC DNA]</scope>
    <source>
        <strain evidence="3">SpSt-258</strain>
    </source>
</reference>
<gene>
    <name evidence="3" type="ORF">ENP86_07390</name>
</gene>
<feature type="transmembrane region" description="Helical" evidence="1">
    <location>
        <begin position="141"/>
        <end position="160"/>
    </location>
</feature>
<name>A0A7V1EID1_UNCW3</name>
<dbReference type="InterPro" id="IPR027383">
    <property type="entry name" value="Znf_put"/>
</dbReference>
<organism evidence="3">
    <name type="scientific">candidate division WOR-3 bacterium</name>
    <dbReference type="NCBI Taxonomy" id="2052148"/>
    <lineage>
        <taxon>Bacteria</taxon>
        <taxon>Bacteria division WOR-3</taxon>
    </lineage>
</organism>